<dbReference type="Proteomes" id="UP000010862">
    <property type="component" value="Chromosome 1"/>
</dbReference>
<comment type="pathway">
    <text evidence="5">Nucleotide-sugar biosynthesis; CMP-3-deoxy-D-manno-octulosonate biosynthesis; CMP-3-deoxy-D-manno-octulosonate from 3-deoxy-D-manno-octulosonate and CTP: step 1/1.</text>
</comment>
<dbReference type="UniPathway" id="UPA00030"/>
<dbReference type="AlphaFoldDB" id="F9CZQ0"/>
<protein>
    <recommendedName>
        <fullName evidence="5">3-deoxy-manno-octulosonate cytidylyltransferase</fullName>
        <ecNumber evidence="5">2.7.7.38</ecNumber>
    </recommendedName>
    <alternativeName>
        <fullName evidence="5">CMP-2-keto-3-deoxyoctulosonic acid synthase</fullName>
        <shortName evidence="5">CKS</shortName>
        <shortName evidence="5">CMP-KDO synthase</shortName>
    </alternativeName>
</protein>
<keyword evidence="9" id="KW-1185">Reference proteome</keyword>
<dbReference type="PANTHER" id="PTHR42866">
    <property type="entry name" value="3-DEOXY-MANNO-OCTULOSONATE CYTIDYLYLTRANSFERASE"/>
    <property type="match status" value="1"/>
</dbReference>
<dbReference type="PANTHER" id="PTHR42866:SF2">
    <property type="entry name" value="3-DEOXY-MANNO-OCTULOSONATE CYTIDYLYLTRANSFERASE, MITOCHONDRIAL"/>
    <property type="match status" value="1"/>
</dbReference>
<evidence type="ECO:0000256" key="3">
    <source>
        <dbReference type="ARBA" id="ARBA00022695"/>
    </source>
</evidence>
<dbReference type="OrthoDB" id="9815559at2"/>
<dbReference type="HOGENOM" id="CLU_065038_0_1_10"/>
<evidence type="ECO:0000313" key="7">
    <source>
        <dbReference type="EMBL" id="EGQ17733.1"/>
    </source>
</evidence>
<comment type="similarity">
    <text evidence="5">Belongs to the KdsB family.</text>
</comment>
<reference evidence="7 8" key="1">
    <citation type="submission" date="2011-04" db="EMBL/GenBank/DDBJ databases">
        <authorList>
            <person name="Muzny D."/>
            <person name="Qin X."/>
            <person name="Deng J."/>
            <person name="Jiang H."/>
            <person name="Liu Y."/>
            <person name="Qu J."/>
            <person name="Song X.-Z."/>
            <person name="Zhang L."/>
            <person name="Thornton R."/>
            <person name="Coyle M."/>
            <person name="Francisco L."/>
            <person name="Jackson L."/>
            <person name="Javaid M."/>
            <person name="Korchina V."/>
            <person name="Kovar C."/>
            <person name="Mata R."/>
            <person name="Mathew T."/>
            <person name="Ngo R."/>
            <person name="Nguyen L."/>
            <person name="Nguyen N."/>
            <person name="Okwuonu G."/>
            <person name="Ongeri F."/>
            <person name="Pham C."/>
            <person name="Simmons D."/>
            <person name="Wilczek-Boney K."/>
            <person name="Hale W."/>
            <person name="Jakkamsetti A."/>
            <person name="Pham P."/>
            <person name="Ruth R."/>
            <person name="San Lucas F."/>
            <person name="Warren J."/>
            <person name="Zhang J."/>
            <person name="Zhao Z."/>
            <person name="Zhou C."/>
            <person name="Zhu D."/>
            <person name="Lee S."/>
            <person name="Bess C."/>
            <person name="Blankenburg K."/>
            <person name="Forbes L."/>
            <person name="Fu Q."/>
            <person name="Gubbala S."/>
            <person name="Hirani K."/>
            <person name="Jayaseelan J.C."/>
            <person name="Lara F."/>
            <person name="Munidasa M."/>
            <person name="Palculict T."/>
            <person name="Patil S."/>
            <person name="Pu L.-L."/>
            <person name="Saada N."/>
            <person name="Tang L."/>
            <person name="Weissenberger G."/>
            <person name="Zhu Y."/>
            <person name="Hemphill L."/>
            <person name="Shang Y."/>
            <person name="Youmans B."/>
            <person name="Ayvaz T."/>
            <person name="Ross M."/>
            <person name="Santibanez J."/>
            <person name="Aqrawi P."/>
            <person name="Gross S."/>
            <person name="Joshi V."/>
            <person name="Fowler G."/>
            <person name="Nazareth L."/>
            <person name="Reid J."/>
            <person name="Worley K."/>
            <person name="Petrosino J."/>
            <person name="Highlander S."/>
            <person name="Gibbs R."/>
        </authorList>
    </citation>
    <scope>NUCLEOTIDE SEQUENCE [LARGE SCALE GENOMIC DNA]</scope>
    <source>
        <strain evidence="7 8">DSM 3688</strain>
    </source>
</reference>
<comment type="pathway">
    <text evidence="5">Bacterial outer membrane biogenesis; lipopolysaccharide biosynthesis.</text>
</comment>
<gene>
    <name evidence="5 7" type="primary">kdsB</name>
    <name evidence="6" type="ordered locus">Prede_0679</name>
    <name evidence="7" type="ORF">HMPREF9136_0077</name>
</gene>
<evidence type="ECO:0000256" key="4">
    <source>
        <dbReference type="ARBA" id="ARBA00022985"/>
    </source>
</evidence>
<evidence type="ECO:0000313" key="6">
    <source>
        <dbReference type="EMBL" id="AGB28034.1"/>
    </source>
</evidence>
<dbReference type="HAMAP" id="MF_00057">
    <property type="entry name" value="KdsB"/>
    <property type="match status" value="1"/>
</dbReference>
<dbReference type="InterPro" id="IPR003329">
    <property type="entry name" value="Cytidylyl_trans"/>
</dbReference>
<dbReference type="InterPro" id="IPR004528">
    <property type="entry name" value="KdsB"/>
</dbReference>
<dbReference type="GO" id="GO:0005829">
    <property type="term" value="C:cytosol"/>
    <property type="evidence" value="ECO:0007669"/>
    <property type="project" value="TreeGrafter"/>
</dbReference>
<comment type="function">
    <text evidence="5">Activates KDO (a required 8-carbon sugar) for incorporation into bacterial lipopolysaccharide in Gram-negative bacteria.</text>
</comment>
<comment type="subcellular location">
    <subcellularLocation>
        <location evidence="5">Cytoplasm</location>
    </subcellularLocation>
    <subcellularLocation>
        <location evidence="1">Membrane</location>
    </subcellularLocation>
</comment>
<evidence type="ECO:0000256" key="1">
    <source>
        <dbReference type="ARBA" id="ARBA00004370"/>
    </source>
</evidence>
<dbReference type="SUPFAM" id="SSF53448">
    <property type="entry name" value="Nucleotide-diphospho-sugar transferases"/>
    <property type="match status" value="1"/>
</dbReference>
<proteinExistence type="inferred from homology"/>
<name>F9CZQ0_PREDD</name>
<dbReference type="UniPathway" id="UPA00358">
    <property type="reaction ID" value="UER00476"/>
</dbReference>
<dbReference type="Proteomes" id="UP000007820">
    <property type="component" value="Unassembled WGS sequence"/>
</dbReference>
<dbReference type="NCBIfam" id="NF003950">
    <property type="entry name" value="PRK05450.1-3"/>
    <property type="match status" value="1"/>
</dbReference>
<evidence type="ECO:0000256" key="2">
    <source>
        <dbReference type="ARBA" id="ARBA00022679"/>
    </source>
</evidence>
<dbReference type="NCBIfam" id="NF003952">
    <property type="entry name" value="PRK05450.1-5"/>
    <property type="match status" value="1"/>
</dbReference>
<dbReference type="InterPro" id="IPR029044">
    <property type="entry name" value="Nucleotide-diphossugar_trans"/>
</dbReference>
<dbReference type="GO" id="GO:0009103">
    <property type="term" value="P:lipopolysaccharide biosynthetic process"/>
    <property type="evidence" value="ECO:0007669"/>
    <property type="project" value="UniProtKB-UniRule"/>
</dbReference>
<dbReference type="GO" id="GO:0033468">
    <property type="term" value="P:CMP-keto-3-deoxy-D-manno-octulosonic acid biosynthetic process"/>
    <property type="evidence" value="ECO:0007669"/>
    <property type="project" value="UniProtKB-UniRule"/>
</dbReference>
<keyword evidence="4 5" id="KW-0448">Lipopolysaccharide biosynthesis</keyword>
<dbReference type="KEGG" id="pdt:Prede_0679"/>
<dbReference type="EMBL" id="CP003368">
    <property type="protein sequence ID" value="AGB28034.1"/>
    <property type="molecule type" value="Genomic_DNA"/>
</dbReference>
<dbReference type="NCBIfam" id="NF009905">
    <property type="entry name" value="PRK13368.1"/>
    <property type="match status" value="1"/>
</dbReference>
<dbReference type="GO" id="GO:0016020">
    <property type="term" value="C:membrane"/>
    <property type="evidence" value="ECO:0007669"/>
    <property type="project" value="UniProtKB-SubCell"/>
</dbReference>
<organism evidence="7 8">
    <name type="scientific">Prevotella dentalis (strain ATCC 49559 / DSM 3688 / JCM 13448 / NCTC 12043 / ES 2772)</name>
    <name type="common">Mitsuokella dentalis</name>
    <dbReference type="NCBI Taxonomy" id="908937"/>
    <lineage>
        <taxon>Bacteria</taxon>
        <taxon>Pseudomonadati</taxon>
        <taxon>Bacteroidota</taxon>
        <taxon>Bacteroidia</taxon>
        <taxon>Bacteroidales</taxon>
        <taxon>Prevotellaceae</taxon>
        <taxon>Prevotella</taxon>
    </lineage>
</organism>
<keyword evidence="2 5" id="KW-0808">Transferase</keyword>
<comment type="catalytic activity">
    <reaction evidence="5">
        <text>3-deoxy-alpha-D-manno-oct-2-ulosonate + CTP = CMP-3-deoxy-beta-D-manno-octulosonate + diphosphate</text>
        <dbReference type="Rhea" id="RHEA:23448"/>
        <dbReference type="ChEBI" id="CHEBI:33019"/>
        <dbReference type="ChEBI" id="CHEBI:37563"/>
        <dbReference type="ChEBI" id="CHEBI:85986"/>
        <dbReference type="ChEBI" id="CHEBI:85987"/>
        <dbReference type="EC" id="2.7.7.38"/>
    </reaction>
</comment>
<dbReference type="CDD" id="cd02517">
    <property type="entry name" value="CMP-KDO-Synthetase"/>
    <property type="match status" value="1"/>
</dbReference>
<dbReference type="RefSeq" id="WP_005843304.1">
    <property type="nucleotide sequence ID" value="NC_019960.1"/>
</dbReference>
<dbReference type="STRING" id="908937.Prede_0679"/>
<dbReference type="NCBIfam" id="TIGR00466">
    <property type="entry name" value="kdsB"/>
    <property type="match status" value="1"/>
</dbReference>
<dbReference type="Gene3D" id="3.90.550.10">
    <property type="entry name" value="Spore Coat Polysaccharide Biosynthesis Protein SpsA, Chain A"/>
    <property type="match status" value="1"/>
</dbReference>
<evidence type="ECO:0000313" key="9">
    <source>
        <dbReference type="Proteomes" id="UP000010862"/>
    </source>
</evidence>
<dbReference type="Pfam" id="PF02348">
    <property type="entry name" value="CTP_transf_3"/>
    <property type="match status" value="1"/>
</dbReference>
<keyword evidence="5" id="KW-0963">Cytoplasm</keyword>
<dbReference type="GO" id="GO:0008690">
    <property type="term" value="F:3-deoxy-manno-octulosonate cytidylyltransferase activity"/>
    <property type="evidence" value="ECO:0007669"/>
    <property type="project" value="UniProtKB-UniRule"/>
</dbReference>
<dbReference type="PATRIC" id="fig|908937.9.peg.711"/>
<dbReference type="eggNOG" id="COG1212">
    <property type="taxonomic scope" value="Bacteria"/>
</dbReference>
<dbReference type="EMBL" id="AFPW01000001">
    <property type="protein sequence ID" value="EGQ17733.1"/>
    <property type="molecule type" value="Genomic_DNA"/>
</dbReference>
<dbReference type="FunFam" id="3.90.550.10:FF:000011">
    <property type="entry name" value="3-deoxy-manno-octulosonate cytidylyltransferase"/>
    <property type="match status" value="1"/>
</dbReference>
<reference evidence="9" key="2">
    <citation type="submission" date="2012-02" db="EMBL/GenBank/DDBJ databases">
        <title>Complete sequence of chromosome 1 of Prevotella dentalis DSM 3688.</title>
        <authorList>
            <person name="Lucas S."/>
            <person name="Copeland A."/>
            <person name="Lapidus A."/>
            <person name="Glavina del Rio T."/>
            <person name="Dalin E."/>
            <person name="Tice H."/>
            <person name="Bruce D."/>
            <person name="Goodwin L."/>
            <person name="Pitluck S."/>
            <person name="Peters L."/>
            <person name="Mikhailova N."/>
            <person name="Chertkov O."/>
            <person name="Kyrpides N."/>
            <person name="Mavromatis K."/>
            <person name="Ivanova N."/>
            <person name="Brettin T."/>
            <person name="Detter J.C."/>
            <person name="Han C."/>
            <person name="Larimer F."/>
            <person name="Land M."/>
            <person name="Hauser L."/>
            <person name="Markowitz V."/>
            <person name="Cheng J.-F."/>
            <person name="Hugenholtz P."/>
            <person name="Woyke T."/>
            <person name="Wu D."/>
            <person name="Gronow S."/>
            <person name="Wellnitz S."/>
            <person name="Brambilla E."/>
            <person name="Klenk H.-P."/>
            <person name="Eisen J.A."/>
        </authorList>
    </citation>
    <scope>NUCLEOTIDE SEQUENCE [LARGE SCALE GENOMIC DNA]</scope>
    <source>
        <strain evidence="9">ATCC 49559 / DSM 3688 / JCM 13448 / NCTC 12043 / ES 2772</strain>
    </source>
</reference>
<sequence>MKITAIVPARYASSRFPGKPLALLGGKPVIEHVYEQVSQVVPETWVATDDERIKDAVETFGGKVVMTRRDHQSGTDRIEEAVEKIGSDADIIINIQGDEPFVQASQIRTVCQLFEDAETQIATLGKPFDTMEAVDNPNSPKIVTDVRGFALYFSRSVIPFVRGKVHDEWLEHFPYLKHLGIYAYRREVLREITRLPQSPLELAESLEQLRWLQQGYRIKVGLTHVETIGIDTPADLERAEAFWRKQKKA</sequence>
<reference evidence="6" key="3">
    <citation type="submission" date="2012-02" db="EMBL/GenBank/DDBJ databases">
        <title>Complete sequence of chromosome 1 of Prevotella dentalis DSM 3688.</title>
        <authorList>
            <consortium name="US DOE Joint Genome Institute (JGI-PGF)"/>
            <person name="Lucas S."/>
            <person name="Copeland A."/>
            <person name="Lapidus A."/>
            <person name="Glavina del Rio T."/>
            <person name="Dalin E."/>
            <person name="Tice H."/>
            <person name="Bruce D."/>
            <person name="Goodwin L."/>
            <person name="Pitluck S."/>
            <person name="Peters L."/>
            <person name="Mikhailova N."/>
            <person name="Chertkov O."/>
            <person name="Kyrpides N."/>
            <person name="Mavromatis K."/>
            <person name="Ivanova N."/>
            <person name="Brettin T."/>
            <person name="Detter J.C."/>
            <person name="Han C."/>
            <person name="Larimer F."/>
            <person name="Land M."/>
            <person name="Hauser L."/>
            <person name="Markowitz V."/>
            <person name="Cheng J.-F."/>
            <person name="Hugenholtz P."/>
            <person name="Woyke T."/>
            <person name="Wu D."/>
            <person name="Gronow S."/>
            <person name="Wellnitz S."/>
            <person name="Brambilla E."/>
            <person name="Klenk H.-P."/>
            <person name="Eisen J.A."/>
        </authorList>
    </citation>
    <scope>NUCLEOTIDE SEQUENCE [LARGE SCALE GENOMIC DNA]</scope>
    <source>
        <strain evidence="6">DSM 3688</strain>
    </source>
</reference>
<evidence type="ECO:0000313" key="8">
    <source>
        <dbReference type="Proteomes" id="UP000007820"/>
    </source>
</evidence>
<dbReference type="EC" id="2.7.7.38" evidence="5"/>
<evidence type="ECO:0000256" key="5">
    <source>
        <dbReference type="HAMAP-Rule" id="MF_00057"/>
    </source>
</evidence>
<keyword evidence="3 5" id="KW-0548">Nucleotidyltransferase</keyword>
<accession>F9CZQ0</accession>